<reference evidence="10" key="1">
    <citation type="submission" date="2011-02" db="EMBL/GenBank/DDBJ databases">
        <authorList>
            <person name="Aslett M."/>
        </authorList>
    </citation>
    <scope>NUCLEOTIDE SEQUENCE</scope>
    <source>
        <strain evidence="10">Liverpool</strain>
    </source>
</reference>
<dbReference type="InterPro" id="IPR029063">
    <property type="entry name" value="SAM-dependent_MTases_sf"/>
</dbReference>
<keyword evidence="6" id="KW-0507">mRNA processing</keyword>
<feature type="region of interest" description="Disordered" evidence="8">
    <location>
        <begin position="160"/>
        <end position="206"/>
    </location>
</feature>
<sequence>MSPGFQALRGAASRSAWGAAPSPFADQPDARETESKPSFVASAFQPRSSQTSSGAEPFLGRLKEELPAVSAGAGSTENPSLVESEDPPPVENVASTNAPSSEPLSLQVASSSRPGSVLLSRFGMPSSGRLLPGVRLLSYDPTVEGRVEAFLAECCDASRQTSDASKRETAPTLPACSAGSPASFASAASGSSAANPSAAGGGKSRDSRQDLVVSMSAGHLVGKYTGWKVNLPVALETMLEEHVALDVMFETWELSGSRGGFAGETEEERGELRDAQQRNVLQRLLQRLLQAKRQAYELRPSRRQYLIVDRLKSDAGDSTDDATDAARLRPHHVLRGEEDAEECLGVGRVLRYRLASDSDSEDAGEGVGEKTHGDRKGKKPAESEEQSVERKGDSENTTAGARTPGGCGSLQDNAAVKEGPTARGTATDLGTEGEGAARRATSETTGLKRRRKETRIEVVERIPLGTRLIYRPRSDNHIRLTAESEIATVWTVAGGPSPRKVRSLESPPKEEPSAGGSVPRPQTDSTRDSAAGEESGASGEKTARQDEVVQRSWLTQDVWDLCPLGCPGSPGTHRPRWRLIVTEEGEVADCMTPAATLLLQGGGHPGGTRERRFFDAFPQRRRGSPGGEKPSLEEPDVADGHVADDVDRYEETKKVYVHLEVCGGELQRQLERRKRGQKNVFGALALLVLENAHVLARWLDELNGDFGVGGVGGPFYFPNHMGDVVQAVQKHYNQRKLVSAGQSRIGGLRIHNNQVKRLLINKYVSMGQTVLELACGHGQDLWKYADRCIGKFVGVDLSVAEIREARRRVREGQQARALLQQMLHPPTFHVGNLVDRKALGFLRAEEFDIVSIQLAIHYMVQTEQQARDVLGRAAAHLKEGGMVLGSTVCCSALADHLVELAFVPEEETADEAPFAAEQARRSGHDPPKTKEKCEFGNEVYSVTFDIDTIDRLLQGAPGLGPNGLAIRKEKAKAASVSDPSSWKQYLFADLSVEARAAVGEHLRRRLATEFGIDYHFFLSEAIDAKEFVLPWRSFCAVAASVGLKLVLSMTFPEFLSAATQDPKSERDLKRWLERLNATSRLDKPQFEAFALYKVFAFKKATSTQDRDTETLSSAPAAPVSPQTAQLISRSSPLPQRDHLGASGSAEQTAEKGKVHVHPSEQPDEISILSSTGEHTTERGEAPPSDRSAFLEGVPLKRKRPKRMQTAAIQDA</sequence>
<feature type="region of interest" description="Disordered" evidence="8">
    <location>
        <begin position="1105"/>
        <end position="1211"/>
    </location>
</feature>
<feature type="region of interest" description="Disordered" evidence="8">
    <location>
        <begin position="314"/>
        <end position="333"/>
    </location>
</feature>
<feature type="region of interest" description="Disordered" evidence="8">
    <location>
        <begin position="494"/>
        <end position="546"/>
    </location>
</feature>
<feature type="compositionally biased region" description="Polar residues" evidence="8">
    <location>
        <begin position="1120"/>
        <end position="1133"/>
    </location>
</feature>
<dbReference type="Proteomes" id="UP000007494">
    <property type="component" value="Chromosome VIII"/>
</dbReference>
<evidence type="ECO:0000259" key="9">
    <source>
        <dbReference type="PROSITE" id="PS51562"/>
    </source>
</evidence>
<comment type="catalytic activity">
    <reaction evidence="7">
        <text>a 5'-end (5'-triphosphoguanosine)-ribonucleoside in mRNA + S-adenosyl-L-methionine = a 5'-end (N(7)-methyl 5'-triphosphoguanosine)-ribonucleoside in mRNA + S-adenosyl-L-homocysteine</text>
        <dbReference type="Rhea" id="RHEA:67008"/>
        <dbReference type="Rhea" id="RHEA-COMP:17166"/>
        <dbReference type="Rhea" id="RHEA-COMP:17167"/>
        <dbReference type="ChEBI" id="CHEBI:57856"/>
        <dbReference type="ChEBI" id="CHEBI:59789"/>
        <dbReference type="ChEBI" id="CHEBI:156461"/>
        <dbReference type="ChEBI" id="CHEBI:167617"/>
        <dbReference type="EC" id="2.1.1.56"/>
    </reaction>
</comment>
<dbReference type="EMBL" id="LN714483">
    <property type="protein sequence ID" value="CEL67669.1"/>
    <property type="molecule type" value="Genomic_DNA"/>
</dbReference>
<dbReference type="InterPro" id="IPR039753">
    <property type="entry name" value="RG7MT1"/>
</dbReference>
<feature type="compositionally biased region" description="Basic and acidic residues" evidence="8">
    <location>
        <begin position="1148"/>
        <end position="1160"/>
    </location>
</feature>
<feature type="compositionally biased region" description="Basic and acidic residues" evidence="8">
    <location>
        <begin position="367"/>
        <end position="394"/>
    </location>
</feature>
<dbReference type="Pfam" id="PF03291">
    <property type="entry name" value="mRNA_G-N7_MeTrfase"/>
    <property type="match status" value="2"/>
</dbReference>
<gene>
    <name evidence="11" type="ORF">BN1204_034600</name>
    <name evidence="10" type="ORF">NCLIV_034600</name>
</gene>
<feature type="region of interest" description="Disordered" evidence="8">
    <location>
        <begin position="601"/>
        <end position="638"/>
    </location>
</feature>
<feature type="domain" description="MRNA cap 0 methyltransferase" evidence="9">
    <location>
        <begin position="743"/>
        <end position="1100"/>
    </location>
</feature>
<dbReference type="SUPFAM" id="SSF53335">
    <property type="entry name" value="S-adenosyl-L-methionine-dependent methyltransferases"/>
    <property type="match status" value="1"/>
</dbReference>
<dbReference type="CDD" id="cd02440">
    <property type="entry name" value="AdoMet_MTases"/>
    <property type="match status" value="1"/>
</dbReference>
<dbReference type="eggNOG" id="KOG1975">
    <property type="taxonomic scope" value="Eukaryota"/>
</dbReference>
<dbReference type="AlphaFoldDB" id="F0VIW7"/>
<feature type="compositionally biased region" description="Low complexity" evidence="8">
    <location>
        <begin position="174"/>
        <end position="198"/>
    </location>
</feature>
<dbReference type="EC" id="2.1.1.56" evidence="1"/>
<organism evidence="10 12">
    <name type="scientific">Neospora caninum (strain Liverpool)</name>
    <dbReference type="NCBI Taxonomy" id="572307"/>
    <lineage>
        <taxon>Eukaryota</taxon>
        <taxon>Sar</taxon>
        <taxon>Alveolata</taxon>
        <taxon>Apicomplexa</taxon>
        <taxon>Conoidasida</taxon>
        <taxon>Coccidia</taxon>
        <taxon>Eucoccidiorida</taxon>
        <taxon>Eimeriorina</taxon>
        <taxon>Sarcocystidae</taxon>
        <taxon>Neospora</taxon>
    </lineage>
</organism>
<dbReference type="GO" id="GO:0004482">
    <property type="term" value="F:mRNA 5'-cap (guanine-N7-)-methyltransferase activity"/>
    <property type="evidence" value="ECO:0007669"/>
    <property type="project" value="UniProtKB-EC"/>
</dbReference>
<evidence type="ECO:0000256" key="1">
    <source>
        <dbReference type="ARBA" id="ARBA00011926"/>
    </source>
</evidence>
<dbReference type="Gene3D" id="3.40.50.150">
    <property type="entry name" value="Vaccinia Virus protein VP39"/>
    <property type="match status" value="1"/>
</dbReference>
<proteinExistence type="predicted"/>
<evidence type="ECO:0000256" key="4">
    <source>
        <dbReference type="ARBA" id="ARBA00022691"/>
    </source>
</evidence>
<feature type="compositionally biased region" description="Polar residues" evidence="8">
    <location>
        <begin position="45"/>
        <end position="54"/>
    </location>
</feature>
<feature type="region of interest" description="Disordered" evidence="8">
    <location>
        <begin position="1"/>
        <end position="106"/>
    </location>
</feature>
<feature type="compositionally biased region" description="Basic and acidic residues" evidence="8">
    <location>
        <begin position="918"/>
        <end position="932"/>
    </location>
</feature>
<evidence type="ECO:0000256" key="6">
    <source>
        <dbReference type="ARBA" id="ARBA00023042"/>
    </source>
</evidence>
<evidence type="ECO:0000256" key="2">
    <source>
        <dbReference type="ARBA" id="ARBA00022603"/>
    </source>
</evidence>
<evidence type="ECO:0000256" key="7">
    <source>
        <dbReference type="ARBA" id="ARBA00044712"/>
    </source>
</evidence>
<keyword evidence="6" id="KW-0506">mRNA capping</keyword>
<evidence type="ECO:0000313" key="11">
    <source>
        <dbReference type="EMBL" id="CEL67669.1"/>
    </source>
</evidence>
<reference evidence="11" key="4">
    <citation type="journal article" date="2015" name="PLoS ONE">
        <title>Comprehensive Evaluation of Toxoplasma gondii VEG and Neospora caninum LIV Genomes with Tachyzoite Stage Transcriptome and Proteome Defines Novel Transcript Features.</title>
        <authorList>
            <person name="Ramaprasad A."/>
            <person name="Mourier T."/>
            <person name="Naeem R."/>
            <person name="Malas T.B."/>
            <person name="Moussa E."/>
            <person name="Panigrahi A."/>
            <person name="Vermont S.J."/>
            <person name="Otto T.D."/>
            <person name="Wastling J."/>
            <person name="Pain A."/>
        </authorList>
    </citation>
    <scope>NUCLEOTIDE SEQUENCE</scope>
    <source>
        <strain evidence="11">Liverpool</strain>
    </source>
</reference>
<feature type="region of interest" description="Disordered" evidence="8">
    <location>
        <begin position="356"/>
        <end position="452"/>
    </location>
</feature>
<dbReference type="EMBL" id="FR823390">
    <property type="protein sequence ID" value="CBZ53678.1"/>
    <property type="molecule type" value="Genomic_DNA"/>
</dbReference>
<keyword evidence="12" id="KW-1185">Reference proteome</keyword>
<protein>
    <recommendedName>
        <fullName evidence="1">mRNA (guanine-N(7))-methyltransferase</fullName>
        <ecNumber evidence="1">2.1.1.56</ecNumber>
    </recommendedName>
</protein>
<keyword evidence="2" id="KW-0489">Methyltransferase</keyword>
<dbReference type="GeneID" id="13443089"/>
<dbReference type="PANTHER" id="PTHR12189">
    <property type="entry name" value="MRNA GUANINE-7- METHYLTRANSFERASE"/>
    <property type="match status" value="1"/>
</dbReference>
<name>F0VIW7_NEOCL</name>
<keyword evidence="5" id="KW-0694">RNA-binding</keyword>
<evidence type="ECO:0000256" key="3">
    <source>
        <dbReference type="ARBA" id="ARBA00022679"/>
    </source>
</evidence>
<dbReference type="GO" id="GO:0005634">
    <property type="term" value="C:nucleus"/>
    <property type="evidence" value="ECO:0007669"/>
    <property type="project" value="TreeGrafter"/>
</dbReference>
<dbReference type="RefSeq" id="XP_003883710.1">
    <property type="nucleotide sequence ID" value="XM_003883661.1"/>
</dbReference>
<evidence type="ECO:0000256" key="5">
    <source>
        <dbReference type="ARBA" id="ARBA00022884"/>
    </source>
</evidence>
<keyword evidence="3" id="KW-0808">Transferase</keyword>
<dbReference type="OMA" id="FLAECCD"/>
<dbReference type="InterPro" id="IPR004971">
    <property type="entry name" value="mRNA_G-N7_MeTrfase_dom"/>
</dbReference>
<evidence type="ECO:0000256" key="8">
    <source>
        <dbReference type="SAM" id="MobiDB-lite"/>
    </source>
</evidence>
<accession>F0VIW7</accession>
<reference evidence="12" key="3">
    <citation type="journal article" date="2012" name="PLoS Pathog.">
        <title>Comparative genomics of the apicomplexan parasites Toxoplasma gondii and Neospora caninum: Coccidia differing in host range and transmission strategy.</title>
        <authorList>
            <person name="Reid A.J."/>
            <person name="Vermont S.J."/>
            <person name="Cotton J.A."/>
            <person name="Harris D."/>
            <person name="Hill-Cawthorne G.A."/>
            <person name="Konen-Waisman S."/>
            <person name="Latham S.M."/>
            <person name="Mourier T."/>
            <person name="Norton R."/>
            <person name="Quail M.A."/>
            <person name="Sanders M."/>
            <person name="Shanmugam D."/>
            <person name="Sohal A."/>
            <person name="Wasmuth J.D."/>
            <person name="Brunk B."/>
            <person name="Grigg M.E."/>
            <person name="Howard J.C."/>
            <person name="Parkinson J."/>
            <person name="Roos D.S."/>
            <person name="Trees A.J."/>
            <person name="Berriman M."/>
            <person name="Pain A."/>
            <person name="Wastling J.M."/>
        </authorList>
    </citation>
    <scope>NUCLEOTIDE SEQUENCE [LARGE SCALE GENOMIC DNA]</scope>
    <source>
        <strain evidence="12">Liverpool</strain>
    </source>
</reference>
<feature type="compositionally biased region" description="Polar residues" evidence="8">
    <location>
        <begin position="93"/>
        <end position="106"/>
    </location>
</feature>
<dbReference type="InParanoid" id="F0VIW7"/>
<reference evidence="10" key="2">
    <citation type="submission" date="2011-03" db="EMBL/GenBank/DDBJ databases">
        <title>Comparative genomics and transcriptomics of Neospora caninum and Toxoplasma gondii.</title>
        <authorList>
            <person name="Reid A.J."/>
            <person name="Sohal A."/>
            <person name="Harris D."/>
            <person name="Quail M."/>
            <person name="Sanders M."/>
            <person name="Berriman M."/>
            <person name="Wastling J.M."/>
            <person name="Pain A."/>
        </authorList>
    </citation>
    <scope>NUCLEOTIDE SEQUENCE</scope>
    <source>
        <strain evidence="10">Liverpool</strain>
    </source>
</reference>
<dbReference type="PANTHER" id="PTHR12189:SF2">
    <property type="entry name" value="MRNA CAP GUANINE-N7 METHYLTRANSFERASE"/>
    <property type="match status" value="1"/>
</dbReference>
<feature type="compositionally biased region" description="Low complexity" evidence="8">
    <location>
        <begin position="7"/>
        <end position="20"/>
    </location>
</feature>
<evidence type="ECO:0000313" key="10">
    <source>
        <dbReference type="EMBL" id="CBZ53678.1"/>
    </source>
</evidence>
<dbReference type="PROSITE" id="PS51562">
    <property type="entry name" value="RNA_CAP0_MT"/>
    <property type="match status" value="1"/>
</dbReference>
<dbReference type="OrthoDB" id="10248867at2759"/>
<dbReference type="VEuPathDB" id="ToxoDB:NCLIV_034600"/>
<feature type="region of interest" description="Disordered" evidence="8">
    <location>
        <begin position="911"/>
        <end position="932"/>
    </location>
</feature>
<evidence type="ECO:0000313" key="12">
    <source>
        <dbReference type="Proteomes" id="UP000007494"/>
    </source>
</evidence>
<keyword evidence="4" id="KW-0949">S-adenosyl-L-methionine</keyword>
<dbReference type="GO" id="GO:0003723">
    <property type="term" value="F:RNA binding"/>
    <property type="evidence" value="ECO:0007669"/>
    <property type="project" value="UniProtKB-KW"/>
</dbReference>